<keyword evidence="7" id="KW-0418">Kinase</keyword>
<proteinExistence type="inferred from homology"/>
<dbReference type="GO" id="GO:0008652">
    <property type="term" value="P:amino acid biosynthetic process"/>
    <property type="evidence" value="ECO:0007669"/>
    <property type="project" value="UniProtKB-KW"/>
</dbReference>
<dbReference type="PRINTS" id="PR01100">
    <property type="entry name" value="SHIKIMTKNASE"/>
</dbReference>
<dbReference type="HAMAP" id="MF_00109">
    <property type="entry name" value="Shikimate_kinase"/>
    <property type="match status" value="1"/>
</dbReference>
<keyword evidence="4" id="KW-0028">Amino-acid biosynthesis</keyword>
<keyword evidence="9" id="KW-0057">Aromatic amino acid biosynthesis</keyword>
<dbReference type="GO" id="GO:0009073">
    <property type="term" value="P:aromatic amino acid family biosynthetic process"/>
    <property type="evidence" value="ECO:0007669"/>
    <property type="project" value="UniProtKB-KW"/>
</dbReference>
<gene>
    <name evidence="11" type="ORF">GM50_20385</name>
</gene>
<dbReference type="InterPro" id="IPR000623">
    <property type="entry name" value="Shikimate_kinase/TSH1"/>
</dbReference>
<evidence type="ECO:0000256" key="8">
    <source>
        <dbReference type="ARBA" id="ARBA00022840"/>
    </source>
</evidence>
<dbReference type="AlphaFoldDB" id="A0A094QIJ3"/>
<accession>A0A094QIJ3</accession>
<evidence type="ECO:0000313" key="11">
    <source>
        <dbReference type="EMBL" id="KGA14216.1"/>
    </source>
</evidence>
<keyword evidence="6" id="KW-0547">Nucleotide-binding</keyword>
<dbReference type="SUPFAM" id="SSF52540">
    <property type="entry name" value="P-loop containing nucleoside triphosphate hydrolases"/>
    <property type="match status" value="1"/>
</dbReference>
<evidence type="ECO:0000256" key="5">
    <source>
        <dbReference type="ARBA" id="ARBA00022679"/>
    </source>
</evidence>
<sequence length="174" mass="18810">MPQVILIGPPGAGKTSVGKALGQRLSTNFADTDSLIEKQSGLSVSEIFLDKGEPFFRELEREIVLRELADFDGVLALGGGAVMNVDVENALRQSPDPICFLDVSLSSAAPRIGFNRDRPLLVGNPRAKWQELMNTRRPIYEALATLTVSTDSGTPSQIAREVADILSKTKEVNS</sequence>
<evidence type="ECO:0000256" key="2">
    <source>
        <dbReference type="ARBA" id="ARBA00006997"/>
    </source>
</evidence>
<dbReference type="PANTHER" id="PTHR21087:SF16">
    <property type="entry name" value="SHIKIMATE KINASE 1, CHLOROPLASTIC"/>
    <property type="match status" value="1"/>
</dbReference>
<dbReference type="PANTHER" id="PTHR21087">
    <property type="entry name" value="SHIKIMATE KINASE"/>
    <property type="match status" value="1"/>
</dbReference>
<dbReference type="Gene3D" id="3.40.50.300">
    <property type="entry name" value="P-loop containing nucleotide triphosphate hydrolases"/>
    <property type="match status" value="1"/>
</dbReference>
<comment type="similarity">
    <text evidence="2">Belongs to the shikimate kinase family.</text>
</comment>
<organism evidence="11">
    <name type="scientific">freshwater metagenome</name>
    <dbReference type="NCBI Taxonomy" id="449393"/>
    <lineage>
        <taxon>unclassified sequences</taxon>
        <taxon>metagenomes</taxon>
        <taxon>ecological metagenomes</taxon>
    </lineage>
</organism>
<keyword evidence="5" id="KW-0808">Transferase</keyword>
<comment type="catalytic activity">
    <reaction evidence="10">
        <text>shikimate + ATP = 3-phosphoshikimate + ADP + H(+)</text>
        <dbReference type="Rhea" id="RHEA:13121"/>
        <dbReference type="ChEBI" id="CHEBI:15378"/>
        <dbReference type="ChEBI" id="CHEBI:30616"/>
        <dbReference type="ChEBI" id="CHEBI:36208"/>
        <dbReference type="ChEBI" id="CHEBI:145989"/>
        <dbReference type="ChEBI" id="CHEBI:456216"/>
        <dbReference type="EC" id="2.7.1.71"/>
    </reaction>
</comment>
<dbReference type="UniPathway" id="UPA00053">
    <property type="reaction ID" value="UER00088"/>
</dbReference>
<dbReference type="InterPro" id="IPR023000">
    <property type="entry name" value="Shikimate_kinase_CS"/>
</dbReference>
<evidence type="ECO:0000256" key="3">
    <source>
        <dbReference type="ARBA" id="ARBA00012154"/>
    </source>
</evidence>
<dbReference type="Pfam" id="PF01202">
    <property type="entry name" value="SKI"/>
    <property type="match status" value="1"/>
</dbReference>
<keyword evidence="8" id="KW-0067">ATP-binding</keyword>
<dbReference type="InterPro" id="IPR027417">
    <property type="entry name" value="P-loop_NTPase"/>
</dbReference>
<dbReference type="GO" id="GO:0005524">
    <property type="term" value="F:ATP binding"/>
    <property type="evidence" value="ECO:0007669"/>
    <property type="project" value="UniProtKB-KW"/>
</dbReference>
<name>A0A094QIJ3_9ZZZZ</name>
<comment type="caution">
    <text evidence="11">The sequence shown here is derived from an EMBL/GenBank/DDBJ whole genome shotgun (WGS) entry which is preliminary data.</text>
</comment>
<dbReference type="EMBL" id="JNSK01000137">
    <property type="protein sequence ID" value="KGA14216.1"/>
    <property type="molecule type" value="Genomic_DNA"/>
</dbReference>
<dbReference type="GO" id="GO:0005829">
    <property type="term" value="C:cytosol"/>
    <property type="evidence" value="ECO:0007669"/>
    <property type="project" value="TreeGrafter"/>
</dbReference>
<dbReference type="GO" id="GO:0004765">
    <property type="term" value="F:shikimate kinase activity"/>
    <property type="evidence" value="ECO:0007669"/>
    <property type="project" value="UniProtKB-EC"/>
</dbReference>
<dbReference type="EC" id="2.7.1.71" evidence="3"/>
<comment type="pathway">
    <text evidence="1">Metabolic intermediate biosynthesis; chorismate biosynthesis; chorismate from D-erythrose 4-phosphate and phosphoenolpyruvate: step 5/7.</text>
</comment>
<evidence type="ECO:0000256" key="1">
    <source>
        <dbReference type="ARBA" id="ARBA00004842"/>
    </source>
</evidence>
<evidence type="ECO:0000256" key="10">
    <source>
        <dbReference type="ARBA" id="ARBA00048567"/>
    </source>
</evidence>
<dbReference type="CDD" id="cd00464">
    <property type="entry name" value="SK"/>
    <property type="match status" value="1"/>
</dbReference>
<dbReference type="PROSITE" id="PS01128">
    <property type="entry name" value="SHIKIMATE_KINASE"/>
    <property type="match status" value="1"/>
</dbReference>
<protein>
    <recommendedName>
        <fullName evidence="3">shikimate kinase</fullName>
        <ecNumber evidence="3">2.7.1.71</ecNumber>
    </recommendedName>
</protein>
<evidence type="ECO:0000256" key="4">
    <source>
        <dbReference type="ARBA" id="ARBA00022605"/>
    </source>
</evidence>
<evidence type="ECO:0000256" key="6">
    <source>
        <dbReference type="ARBA" id="ARBA00022741"/>
    </source>
</evidence>
<dbReference type="InterPro" id="IPR031322">
    <property type="entry name" value="Shikimate/glucono_kinase"/>
</dbReference>
<reference evidence="11" key="1">
    <citation type="submission" date="2014-05" db="EMBL/GenBank/DDBJ databases">
        <title>Key roles for freshwater Actinobacteria revealed by deep metagenomic sequencing.</title>
        <authorList>
            <person name="Ghai R."/>
            <person name="Mizuno C.M."/>
            <person name="Picazo A."/>
            <person name="Camacho A."/>
            <person name="Rodriguez-Valera F."/>
        </authorList>
    </citation>
    <scope>NUCLEOTIDE SEQUENCE</scope>
</reference>
<evidence type="ECO:0000256" key="9">
    <source>
        <dbReference type="ARBA" id="ARBA00023141"/>
    </source>
</evidence>
<dbReference type="GO" id="GO:0009423">
    <property type="term" value="P:chorismate biosynthetic process"/>
    <property type="evidence" value="ECO:0007669"/>
    <property type="project" value="UniProtKB-UniPathway"/>
</dbReference>
<evidence type="ECO:0000256" key="7">
    <source>
        <dbReference type="ARBA" id="ARBA00022777"/>
    </source>
</evidence>